<dbReference type="SUPFAM" id="SSF56784">
    <property type="entry name" value="HAD-like"/>
    <property type="match status" value="1"/>
</dbReference>
<dbReference type="AlphaFoldDB" id="A0A6N1VAK8"/>
<dbReference type="EMBL" id="CP054836">
    <property type="protein sequence ID" value="QKV17976.1"/>
    <property type="molecule type" value="Genomic_DNA"/>
</dbReference>
<dbReference type="InterPro" id="IPR023214">
    <property type="entry name" value="HAD_sf"/>
</dbReference>
<protein>
    <recommendedName>
        <fullName evidence="3">HAD family hydrolase</fullName>
    </recommendedName>
</protein>
<dbReference type="KEGG" id="orm:HTY61_05625"/>
<sequence>MTPAERNRIEALARSERPLIICDIDEVVLEFVSPFMAFLESHDHELRTDSFQLTGNVYFKKTGEPADKATISEFLERFFNEHDSWQKPAEGARETLATIEAKHGVDIVYLTAMPPRHHARRRALLDRHGFPHPMIATEEAKGAAVATLIRHHPRRPVAFIDDLPPNHVSVLETVPDALALHLMAYRPLRALLPPMPKGVRTVESWAEAAEAIAEHLSNLAC</sequence>
<name>A0A6N1VAK8_9HYPH</name>
<evidence type="ECO:0008006" key="3">
    <source>
        <dbReference type="Google" id="ProtNLM"/>
    </source>
</evidence>
<evidence type="ECO:0000313" key="1">
    <source>
        <dbReference type="EMBL" id="QKV17976.1"/>
    </source>
</evidence>
<keyword evidence="2" id="KW-1185">Reference proteome</keyword>
<evidence type="ECO:0000313" key="2">
    <source>
        <dbReference type="Proteomes" id="UP000509367"/>
    </source>
</evidence>
<dbReference type="Proteomes" id="UP000509367">
    <property type="component" value="Chromosome"/>
</dbReference>
<dbReference type="Gene3D" id="3.40.50.1000">
    <property type="entry name" value="HAD superfamily/HAD-like"/>
    <property type="match status" value="1"/>
</dbReference>
<organism evidence="1 2">
    <name type="scientific">Oricola thermophila</name>
    <dbReference type="NCBI Taxonomy" id="2742145"/>
    <lineage>
        <taxon>Bacteria</taxon>
        <taxon>Pseudomonadati</taxon>
        <taxon>Pseudomonadota</taxon>
        <taxon>Alphaproteobacteria</taxon>
        <taxon>Hyphomicrobiales</taxon>
        <taxon>Ahrensiaceae</taxon>
        <taxon>Oricola</taxon>
    </lineage>
</organism>
<reference evidence="1 2" key="1">
    <citation type="submission" date="2020-06" db="EMBL/GenBank/DDBJ databases">
        <title>Oricola thermophila sp. nov. isolated from a tidal sediments.</title>
        <authorList>
            <person name="Kwon K.K."/>
            <person name="Yang S.-H."/>
            <person name="Park M.-J."/>
        </authorList>
    </citation>
    <scope>NUCLEOTIDE SEQUENCE [LARGE SCALE GENOMIC DNA]</scope>
    <source>
        <strain evidence="1 2">MEBiC13590</strain>
    </source>
</reference>
<dbReference type="InterPro" id="IPR036412">
    <property type="entry name" value="HAD-like_sf"/>
</dbReference>
<gene>
    <name evidence="1" type="ORF">HTY61_05625</name>
</gene>
<proteinExistence type="predicted"/>
<accession>A0A6N1VAK8</accession>